<organism evidence="2 3">
    <name type="scientific">Mytilus edulis</name>
    <name type="common">Blue mussel</name>
    <dbReference type="NCBI Taxonomy" id="6550"/>
    <lineage>
        <taxon>Eukaryota</taxon>
        <taxon>Metazoa</taxon>
        <taxon>Spiralia</taxon>
        <taxon>Lophotrochozoa</taxon>
        <taxon>Mollusca</taxon>
        <taxon>Bivalvia</taxon>
        <taxon>Autobranchia</taxon>
        <taxon>Pteriomorphia</taxon>
        <taxon>Mytilida</taxon>
        <taxon>Mytiloidea</taxon>
        <taxon>Mytilidae</taxon>
        <taxon>Mytilinae</taxon>
        <taxon>Mytilus</taxon>
    </lineage>
</organism>
<name>A0A8S3T440_MYTED</name>
<evidence type="ECO:0000313" key="3">
    <source>
        <dbReference type="Proteomes" id="UP000683360"/>
    </source>
</evidence>
<dbReference type="EMBL" id="CAJPWZ010001999">
    <property type="protein sequence ID" value="CAG2228655.1"/>
    <property type="molecule type" value="Genomic_DNA"/>
</dbReference>
<comment type="caution">
    <text evidence="2">The sequence shown here is derived from an EMBL/GenBank/DDBJ whole genome shotgun (WGS) entry which is preliminary data.</text>
</comment>
<evidence type="ECO:0000256" key="1">
    <source>
        <dbReference type="SAM" id="MobiDB-lite"/>
    </source>
</evidence>
<sequence>MYLFTASVEVNQQRPDLLAQYNEQLINNQKLYFEQQKSINELAKSVIEIKNAVLHKTADPIAPIAPPQLRNNKRGKFPNTFYDSVSEEESEQDYGSSHEDGEDMAEEPPQQRIKVTTKMSKMGKKKKVEKILSKKPKLGSPVHEEIANIVNQGPEVCHNCLLPVGEPGHPVSTGVDHHGGIVSESAQIVALDHDVHVAAIIPSVCFMIEIPRSPSDSFYNETIHITVKDKLAKGWIESPDPSSSKVSDIARDMLPGPSPKKIYWISLMVSVIISRFLLVSLRRKATYASSNLIKEKLLKNSRGKEKGKLIEDFDKTIVYNDNEEATDEIDELDNSLNYEDFISDDDNFENIMNIFRPSRGGPRTRNKKTPTTRTWTVQFFCLADRKATKPPKTAEKVALQKAGLGLKKIQFKCTDGEAEMHSTLISENGFTQLKEIGGFELMHCQSNCRDLQLISCCWSVEQLKKVIGVQAKIYIRPIQKNLVVNTLSEEGSTSLKENCSVCLESFPLFELRNHVAQCSRLIQNDHNDNTIATEPIEGIASSG</sequence>
<feature type="region of interest" description="Disordered" evidence="1">
    <location>
        <begin position="65"/>
        <end position="111"/>
    </location>
</feature>
<evidence type="ECO:0000313" key="2">
    <source>
        <dbReference type="EMBL" id="CAG2228655.1"/>
    </source>
</evidence>
<dbReference type="AlphaFoldDB" id="A0A8S3T440"/>
<dbReference type="Proteomes" id="UP000683360">
    <property type="component" value="Unassembled WGS sequence"/>
</dbReference>
<proteinExistence type="predicted"/>
<protein>
    <submittedName>
        <fullName evidence="2">Uncharacterized protein</fullName>
    </submittedName>
</protein>
<keyword evidence="3" id="KW-1185">Reference proteome</keyword>
<gene>
    <name evidence="2" type="ORF">MEDL_41539</name>
</gene>
<reference evidence="2" key="1">
    <citation type="submission" date="2021-03" db="EMBL/GenBank/DDBJ databases">
        <authorList>
            <person name="Bekaert M."/>
        </authorList>
    </citation>
    <scope>NUCLEOTIDE SEQUENCE</scope>
</reference>
<dbReference type="OrthoDB" id="6042350at2759"/>
<accession>A0A8S3T440</accession>